<evidence type="ECO:0000256" key="3">
    <source>
        <dbReference type="ARBA" id="ARBA00023002"/>
    </source>
</evidence>
<proteinExistence type="predicted"/>
<dbReference type="Pfam" id="PF03358">
    <property type="entry name" value="FMN_red"/>
    <property type="match status" value="1"/>
</dbReference>
<comment type="caution">
    <text evidence="5">The sequence shown here is derived from an EMBL/GenBank/DDBJ whole genome shotgun (WGS) entry which is preliminary data.</text>
</comment>
<keyword evidence="1" id="KW-0285">Flavoprotein</keyword>
<keyword evidence="3" id="KW-0560">Oxidoreductase</keyword>
<feature type="domain" description="NADPH-dependent FMN reductase-like" evidence="4">
    <location>
        <begin position="8"/>
        <end position="138"/>
    </location>
</feature>
<keyword evidence="2" id="KW-0288">FMN</keyword>
<dbReference type="PANTHER" id="PTHR43408">
    <property type="entry name" value="FMN REDUCTASE (NADPH)"/>
    <property type="match status" value="1"/>
</dbReference>
<dbReference type="EMBL" id="JACBYE010000081">
    <property type="protein sequence ID" value="NYS95494.1"/>
    <property type="molecule type" value="Genomic_DNA"/>
</dbReference>
<evidence type="ECO:0000259" key="4">
    <source>
        <dbReference type="Pfam" id="PF03358"/>
    </source>
</evidence>
<keyword evidence="6" id="KW-1185">Reference proteome</keyword>
<evidence type="ECO:0000313" key="6">
    <source>
        <dbReference type="Proteomes" id="UP000561011"/>
    </source>
</evidence>
<dbReference type="Gene3D" id="3.40.50.360">
    <property type="match status" value="1"/>
</dbReference>
<dbReference type="AlphaFoldDB" id="A0A853F041"/>
<dbReference type="RefSeq" id="WP_179914635.1">
    <property type="nucleotide sequence ID" value="NZ_JACBYE010000081.1"/>
</dbReference>
<dbReference type="Proteomes" id="UP000561011">
    <property type="component" value="Unassembled WGS sequence"/>
</dbReference>
<dbReference type="InterPro" id="IPR051814">
    <property type="entry name" value="NAD(P)H-dep_FMN_reductase"/>
</dbReference>
<gene>
    <name evidence="5" type="ORF">HZZ10_18480</name>
</gene>
<dbReference type="InterPro" id="IPR029039">
    <property type="entry name" value="Flavoprotein-like_sf"/>
</dbReference>
<sequence>MGQSSAYALVGNPRQGSRTASAATTFLSALAADLDQAVVDLADLGPAVLDPGSVPASEAVTAIGAARLLVVASPVYKGSYTGLLKAFLDRFPPGGLTGVVAVPVMVGASPGHAVSAEAYLRPVLLELGATCPTPAVYLQEQTLVHVGSAATEDPSVRDPIATWCAQHAWLVRSALAGSPVAA</sequence>
<evidence type="ECO:0000256" key="1">
    <source>
        <dbReference type="ARBA" id="ARBA00022630"/>
    </source>
</evidence>
<evidence type="ECO:0000313" key="5">
    <source>
        <dbReference type="EMBL" id="NYS95494.1"/>
    </source>
</evidence>
<dbReference type="GO" id="GO:0016491">
    <property type="term" value="F:oxidoreductase activity"/>
    <property type="evidence" value="ECO:0007669"/>
    <property type="project" value="UniProtKB-KW"/>
</dbReference>
<name>A0A853F041_9MICO</name>
<evidence type="ECO:0000256" key="2">
    <source>
        <dbReference type="ARBA" id="ARBA00022643"/>
    </source>
</evidence>
<accession>A0A853F041</accession>
<dbReference type="InterPro" id="IPR005025">
    <property type="entry name" value="FMN_Rdtase-like_dom"/>
</dbReference>
<reference evidence="5 6" key="1">
    <citation type="submission" date="2020-07" db="EMBL/GenBank/DDBJ databases">
        <title>MOT database genomes.</title>
        <authorList>
            <person name="Joseph S."/>
            <person name="Aduse-Opoku J."/>
            <person name="Hashim A."/>
            <person name="Wade W."/>
            <person name="Curtis M."/>
        </authorList>
    </citation>
    <scope>NUCLEOTIDE SEQUENCE [LARGE SCALE GENOMIC DNA]</scope>
    <source>
        <strain evidence="5 6">DSM 100099</strain>
    </source>
</reference>
<organism evidence="5 6">
    <name type="scientific">Sanguibacter inulinus</name>
    <dbReference type="NCBI Taxonomy" id="60922"/>
    <lineage>
        <taxon>Bacteria</taxon>
        <taxon>Bacillati</taxon>
        <taxon>Actinomycetota</taxon>
        <taxon>Actinomycetes</taxon>
        <taxon>Micrococcales</taxon>
        <taxon>Sanguibacteraceae</taxon>
        <taxon>Sanguibacter</taxon>
    </lineage>
</organism>
<dbReference type="SUPFAM" id="SSF52218">
    <property type="entry name" value="Flavoproteins"/>
    <property type="match status" value="1"/>
</dbReference>
<dbReference type="PANTHER" id="PTHR43408:SF2">
    <property type="entry name" value="FMN REDUCTASE (NADPH)"/>
    <property type="match status" value="1"/>
</dbReference>
<protein>
    <submittedName>
        <fullName evidence="5">NAD(P)H-dependent oxidoreductase</fullName>
    </submittedName>
</protein>